<reference evidence="2 3" key="1">
    <citation type="journal article" date="2017" name="BMC Genomics">
        <title>Chromosome level assembly and secondary metabolite potential of the parasitic fungus Cordyceps militaris.</title>
        <authorList>
            <person name="Kramer G.J."/>
            <person name="Nodwell J.R."/>
        </authorList>
    </citation>
    <scope>NUCLEOTIDE SEQUENCE [LARGE SCALE GENOMIC DNA]</scope>
    <source>
        <strain evidence="2 3">ATCC 34164</strain>
    </source>
</reference>
<gene>
    <name evidence="2" type="ORF">A9K55_005780</name>
</gene>
<name>A0A2H4SBR5_CORMI</name>
<dbReference type="AlphaFoldDB" id="A0A2H4SBR5"/>
<dbReference type="EMBL" id="CP023323">
    <property type="protein sequence ID" value="ATY60536.1"/>
    <property type="molecule type" value="Genomic_DNA"/>
</dbReference>
<dbReference type="VEuPathDB" id="FungiDB:A9K55_005780"/>
<feature type="compositionally biased region" description="Basic and acidic residues" evidence="1">
    <location>
        <begin position="84"/>
        <end position="96"/>
    </location>
</feature>
<evidence type="ECO:0000256" key="1">
    <source>
        <dbReference type="SAM" id="MobiDB-lite"/>
    </source>
</evidence>
<feature type="compositionally biased region" description="Polar residues" evidence="1">
    <location>
        <begin position="354"/>
        <end position="393"/>
    </location>
</feature>
<dbReference type="Proteomes" id="UP000323067">
    <property type="component" value="Chromosome vi"/>
</dbReference>
<accession>A0A2H4SBR5</accession>
<feature type="region of interest" description="Disordered" evidence="1">
    <location>
        <begin position="272"/>
        <end position="393"/>
    </location>
</feature>
<evidence type="ECO:0000313" key="2">
    <source>
        <dbReference type="EMBL" id="ATY60536.1"/>
    </source>
</evidence>
<feature type="region of interest" description="Disordered" evidence="1">
    <location>
        <begin position="1"/>
        <end position="53"/>
    </location>
</feature>
<feature type="compositionally biased region" description="Polar residues" evidence="1">
    <location>
        <begin position="284"/>
        <end position="295"/>
    </location>
</feature>
<sequence length="547" mass="57072">MSSPTLKPAAQPAPRRQDQPPCSPKYPRHGASSSPDASAQQTNHSHTHGALPLSFRLPFQTKSTSASLVPSVAEGRPIQVDDSTAEHRTEALRELNSHYPSRHRYAKSTGAENTTYSEPVIVRSYYRPPPNRVKRLPHGTGGGGSSSSSAGIIVVCNGHSTAASVNGSVASRTRTSPLAGKVASASSGMLSIMARARGLQPQFGHRPPPEDAKLPPIEAFSFKSFLESMNEQDNTATGSDINADLDRIAEICARSRYSLSNQYEVHYGPHGSSHALMAGGRSGPESQGPTLQAVNSDDETSATTERQRRLGGRRNSRAMGTLETIMSSSRSSDDDHSKKKSAAELADDVRGRASTKTSHHTSPAGSTASVRQARTPQDPSQQRPTVRRTPSSSLALIDTASKTTAAAPSVPTTAYAAASHLASIVSLAGDPALPQSCTSNLQVYTASSSAADAISAANMVSGGGPHPTPTDRGVKPLLSRPAANGVAVSSVDGATATGLLSALAGWIPWSSNSSSSAAPPPPRQDRATGSLRSLLNMADDGPHPEEQ</sequence>
<feature type="compositionally biased region" description="Polar residues" evidence="1">
    <location>
        <begin position="31"/>
        <end position="44"/>
    </location>
</feature>
<proteinExistence type="predicted"/>
<organism evidence="2 3">
    <name type="scientific">Cordyceps militaris</name>
    <name type="common">Caterpillar fungus</name>
    <name type="synonym">Clavaria militaris</name>
    <dbReference type="NCBI Taxonomy" id="73501"/>
    <lineage>
        <taxon>Eukaryota</taxon>
        <taxon>Fungi</taxon>
        <taxon>Dikarya</taxon>
        <taxon>Ascomycota</taxon>
        <taxon>Pezizomycotina</taxon>
        <taxon>Sordariomycetes</taxon>
        <taxon>Hypocreomycetidae</taxon>
        <taxon>Hypocreales</taxon>
        <taxon>Cordycipitaceae</taxon>
        <taxon>Cordyceps</taxon>
    </lineage>
</organism>
<feature type="region of interest" description="Disordered" evidence="1">
    <location>
        <begin position="511"/>
        <end position="547"/>
    </location>
</feature>
<protein>
    <submittedName>
        <fullName evidence="2">Uncharacterized protein</fullName>
    </submittedName>
</protein>
<dbReference type="OrthoDB" id="5339332at2759"/>
<dbReference type="VEuPathDB" id="FungiDB:CCM_03191"/>
<evidence type="ECO:0000313" key="3">
    <source>
        <dbReference type="Proteomes" id="UP000323067"/>
    </source>
</evidence>
<feature type="region of interest" description="Disordered" evidence="1">
    <location>
        <begin position="65"/>
        <end position="147"/>
    </location>
</feature>